<reference evidence="1" key="1">
    <citation type="submission" date="2023-04" db="EMBL/GenBank/DDBJ databases">
        <title>Phytophthora lilii NBRC 32176.</title>
        <authorList>
            <person name="Ichikawa N."/>
            <person name="Sato H."/>
            <person name="Tonouchi N."/>
        </authorList>
    </citation>
    <scope>NUCLEOTIDE SEQUENCE</scope>
    <source>
        <strain evidence="1">NBRC 32176</strain>
    </source>
</reference>
<name>A0A9W6WL24_9STRA</name>
<dbReference type="GO" id="GO:0003824">
    <property type="term" value="F:catalytic activity"/>
    <property type="evidence" value="ECO:0007669"/>
    <property type="project" value="InterPro"/>
</dbReference>
<dbReference type="AlphaFoldDB" id="A0A9W6WL24"/>
<comment type="caution">
    <text evidence="1">The sequence shown here is derived from an EMBL/GenBank/DDBJ whole genome shotgun (WGS) entry which is preliminary data.</text>
</comment>
<dbReference type="SUPFAM" id="SSF51621">
    <property type="entry name" value="Phosphoenolpyruvate/pyruvate domain"/>
    <property type="match status" value="1"/>
</dbReference>
<evidence type="ECO:0000313" key="1">
    <source>
        <dbReference type="EMBL" id="GMF17529.1"/>
    </source>
</evidence>
<dbReference type="OrthoDB" id="1923844at2759"/>
<gene>
    <name evidence="1" type="ORF">Plil01_000642500</name>
</gene>
<dbReference type="InterPro" id="IPR039556">
    <property type="entry name" value="ICL/PEPM"/>
</dbReference>
<evidence type="ECO:0000313" key="2">
    <source>
        <dbReference type="Proteomes" id="UP001165083"/>
    </source>
</evidence>
<dbReference type="PANTHER" id="PTHR42905:SF2">
    <property type="entry name" value="PHOSPHOENOLPYRUVATE CARBOXYLASE FAMILY PROTEIN"/>
    <property type="match status" value="1"/>
</dbReference>
<dbReference type="Gene3D" id="3.20.20.60">
    <property type="entry name" value="Phosphoenolpyruvate-binding domains"/>
    <property type="match status" value="1"/>
</dbReference>
<organism evidence="1 2">
    <name type="scientific">Phytophthora lilii</name>
    <dbReference type="NCBI Taxonomy" id="2077276"/>
    <lineage>
        <taxon>Eukaryota</taxon>
        <taxon>Sar</taxon>
        <taxon>Stramenopiles</taxon>
        <taxon>Oomycota</taxon>
        <taxon>Peronosporomycetes</taxon>
        <taxon>Peronosporales</taxon>
        <taxon>Peronosporaceae</taxon>
        <taxon>Phytophthora</taxon>
    </lineage>
</organism>
<sequence length="386" mass="41505">MISITTQAQRVARLRELINGKELVMMPSCYDGLTAKLIERAGYDACFMTGYGVSAVHGVPDTQLLSYGEMARSAQTVCSSLTSIPCLGDGDTGYGNAMNVKRTVAGYAQAGMAGILIEDQVSPKRCGHTAGKAVVDREEAFARIRAAVDARREGNFDIVIMARTDARATHSLEEAIARCQEFVRLGADITFLEAPQSVEEMKAFCEQVPGPKLANMVEMGMTPILLPEQLHEIGYKIALYPVTLLNASIKVMEKALVELRNQTAGTSTTSASGVNATPSAGLNELLSDFAHVKDVVGFTEYSAEEERYGATNQPSKCALRYAWYEELCEPAAGRPHPAPAPPASQICGLEAESNCITRIAATHGRAVKHLTCATSSCLYDVELVLD</sequence>
<dbReference type="CDD" id="cd00377">
    <property type="entry name" value="ICL_PEPM"/>
    <property type="match status" value="1"/>
</dbReference>
<dbReference type="InterPro" id="IPR040442">
    <property type="entry name" value="Pyrv_kinase-like_dom_sf"/>
</dbReference>
<proteinExistence type="predicted"/>
<dbReference type="Pfam" id="PF13714">
    <property type="entry name" value="PEP_mutase"/>
    <property type="match status" value="1"/>
</dbReference>
<accession>A0A9W6WL24</accession>
<dbReference type="PANTHER" id="PTHR42905">
    <property type="entry name" value="PHOSPHOENOLPYRUVATE CARBOXYLASE"/>
    <property type="match status" value="1"/>
</dbReference>
<keyword evidence="2" id="KW-1185">Reference proteome</keyword>
<dbReference type="InterPro" id="IPR015813">
    <property type="entry name" value="Pyrv/PenolPyrv_kinase-like_dom"/>
</dbReference>
<protein>
    <submittedName>
        <fullName evidence="1">Unnamed protein product</fullName>
    </submittedName>
</protein>
<dbReference type="EMBL" id="BSXW01000285">
    <property type="protein sequence ID" value="GMF17529.1"/>
    <property type="molecule type" value="Genomic_DNA"/>
</dbReference>
<dbReference type="Proteomes" id="UP001165083">
    <property type="component" value="Unassembled WGS sequence"/>
</dbReference>